<gene>
    <name evidence="3" type="primary">LOC103513231</name>
</gene>
<dbReference type="GeneID" id="103513231"/>
<dbReference type="AlphaFoldDB" id="A0A1S3D7V1"/>
<dbReference type="InterPro" id="IPR032151">
    <property type="entry name" value="CFAP61_N"/>
</dbReference>
<evidence type="ECO:0000259" key="1">
    <source>
        <dbReference type="Pfam" id="PF16092"/>
    </source>
</evidence>
<accession>A0A1S3D7V1</accession>
<dbReference type="PANTHER" id="PTHR21178:SF8">
    <property type="entry name" value="CILIA- AND FLAGELLA-ASSOCIATED PROTEIN 61"/>
    <property type="match status" value="1"/>
</dbReference>
<dbReference type="Pfam" id="PF16092">
    <property type="entry name" value="CFAP61_N"/>
    <property type="match status" value="1"/>
</dbReference>
<dbReference type="PANTHER" id="PTHR21178">
    <property type="entry name" value="CILIA- AND FLAGELLA-ASSOCIATED PROTEIN 61"/>
    <property type="match status" value="1"/>
</dbReference>
<organism evidence="2 3">
    <name type="scientific">Diaphorina citri</name>
    <name type="common">Asian citrus psyllid</name>
    <dbReference type="NCBI Taxonomy" id="121845"/>
    <lineage>
        <taxon>Eukaryota</taxon>
        <taxon>Metazoa</taxon>
        <taxon>Ecdysozoa</taxon>
        <taxon>Arthropoda</taxon>
        <taxon>Hexapoda</taxon>
        <taxon>Insecta</taxon>
        <taxon>Pterygota</taxon>
        <taxon>Neoptera</taxon>
        <taxon>Paraneoptera</taxon>
        <taxon>Hemiptera</taxon>
        <taxon>Sternorrhyncha</taxon>
        <taxon>Psylloidea</taxon>
        <taxon>Psyllidae</taxon>
        <taxon>Diaphorininae</taxon>
        <taxon>Diaphorina</taxon>
    </lineage>
</organism>
<dbReference type="KEGG" id="dci:103513231"/>
<name>A0A1S3D7V1_DIACI</name>
<evidence type="ECO:0000313" key="2">
    <source>
        <dbReference type="Proteomes" id="UP000079169"/>
    </source>
</evidence>
<evidence type="ECO:0000313" key="3">
    <source>
        <dbReference type="RefSeq" id="XP_008476267.1"/>
    </source>
</evidence>
<reference evidence="3" key="1">
    <citation type="submission" date="2025-08" db="UniProtKB">
        <authorList>
            <consortium name="RefSeq"/>
        </authorList>
    </citation>
    <scope>IDENTIFICATION</scope>
</reference>
<protein>
    <submittedName>
        <fullName evidence="3">Uncharacterized protein LOC103513231</fullName>
    </submittedName>
</protein>
<sequence length="167" mass="19584">MDFKISDTSHSDLPYIREFFTDTTTAWFGPNLNLPELIEKSFICLSQRGEGDEPLSVICLDDYPPVPSILRDFWLEWMREVYQCSQLRYKNSVFIHLLAWSSSCASTFLEHLLSFIYQHYHAIDHIILVIPQDAEVNSFVLNYFLPMQKTSSFKNTRFSLPLFVNSR</sequence>
<dbReference type="InterPro" id="IPR038884">
    <property type="entry name" value="CFAP61"/>
</dbReference>
<dbReference type="Proteomes" id="UP000079169">
    <property type="component" value="Unplaced"/>
</dbReference>
<dbReference type="PaxDb" id="121845-A0A1S3D7V1"/>
<feature type="domain" description="Cilia- and flagella-associated protein 61 N-terminal" evidence="1">
    <location>
        <begin position="7"/>
        <end position="154"/>
    </location>
</feature>
<proteinExistence type="predicted"/>
<keyword evidence="2" id="KW-1185">Reference proteome</keyword>
<dbReference type="RefSeq" id="XP_008476267.1">
    <property type="nucleotide sequence ID" value="XM_008478045.2"/>
</dbReference>